<dbReference type="InterPro" id="IPR046203">
    <property type="entry name" value="DUF6236"/>
</dbReference>
<dbReference type="Proteomes" id="UP001166585">
    <property type="component" value="Unassembled WGS sequence"/>
</dbReference>
<organism evidence="1 2">
    <name type="scientific">Ancylobacter radicis</name>
    <dbReference type="NCBI Taxonomy" id="2836179"/>
    <lineage>
        <taxon>Bacteria</taxon>
        <taxon>Pseudomonadati</taxon>
        <taxon>Pseudomonadota</taxon>
        <taxon>Alphaproteobacteria</taxon>
        <taxon>Hyphomicrobiales</taxon>
        <taxon>Xanthobacteraceae</taxon>
        <taxon>Ancylobacter</taxon>
    </lineage>
</organism>
<proteinExistence type="predicted"/>
<keyword evidence="2" id="KW-1185">Reference proteome</keyword>
<dbReference type="EMBL" id="JAHCQH010000016">
    <property type="protein sequence ID" value="MBS9477731.1"/>
    <property type="molecule type" value="Genomic_DNA"/>
</dbReference>
<reference evidence="1" key="1">
    <citation type="submission" date="2021-05" db="EMBL/GenBank/DDBJ databases">
        <authorList>
            <person name="Sun Q."/>
            <person name="Inoue M."/>
        </authorList>
    </citation>
    <scope>NUCLEOTIDE SEQUENCE</scope>
    <source>
        <strain evidence="1">VKM B-3255</strain>
    </source>
</reference>
<evidence type="ECO:0000313" key="1">
    <source>
        <dbReference type="EMBL" id="MBS9477731.1"/>
    </source>
</evidence>
<sequence length="402" mass="44851">MLGTALYYPHIDIRDGGWLRSAILFWDEVQTIVPTSIRNPYETKDTKICEQEGYLRPLRCDLHPELLEDLGRRVFKLLEDQEWQNNIVWGESGNAPAGNALMHADKLGHEMKWRLEELVGLHPDKMPPALRSFLVQSGGLEMLSADKLPPHLRHMLRDFGMYGMHPEKLSNEIRHMLGRYRHDQDGEWIMVNGRFAEVYMSALAALLSKEVQVSALTNEEPSSGVNLRCLVDDVAASGETAARGALVSVVMKGLKVDPESSVKKMIAFRRGRKDQIAELSGHFDDLKGKIEKSSSPKELEEGAKRLFENKIHPGLEKLKKELESQSIQSVWDGVQRGFTVSAASGGALAYITGYTGPMLLGAAAFITLADVGMKSYLAKSKVRASSPYTYLLDVERKFSLPG</sequence>
<protein>
    <submittedName>
        <fullName evidence="1">Uncharacterized protein</fullName>
    </submittedName>
</protein>
<dbReference type="Pfam" id="PF19749">
    <property type="entry name" value="DUF6236"/>
    <property type="match status" value="1"/>
</dbReference>
<accession>A0ABS5R7T9</accession>
<evidence type="ECO:0000313" key="2">
    <source>
        <dbReference type="Proteomes" id="UP001166585"/>
    </source>
</evidence>
<dbReference type="RefSeq" id="WP_213755575.1">
    <property type="nucleotide sequence ID" value="NZ_JAHCQH010000016.1"/>
</dbReference>
<gene>
    <name evidence="1" type="ORF">KIP89_11480</name>
</gene>
<comment type="caution">
    <text evidence="1">The sequence shown here is derived from an EMBL/GenBank/DDBJ whole genome shotgun (WGS) entry which is preliminary data.</text>
</comment>
<name>A0ABS5R7T9_9HYPH</name>